<dbReference type="SUPFAM" id="SSF55729">
    <property type="entry name" value="Acyl-CoA N-acyltransferases (Nat)"/>
    <property type="match status" value="1"/>
</dbReference>
<dbReference type="InterPro" id="IPR036390">
    <property type="entry name" value="WH_DNA-bd_sf"/>
</dbReference>
<dbReference type="InterPro" id="IPR000182">
    <property type="entry name" value="GNAT_dom"/>
</dbReference>
<dbReference type="InterPro" id="IPR000835">
    <property type="entry name" value="HTH_MarR-typ"/>
</dbReference>
<dbReference type="Gene3D" id="3.40.630.30">
    <property type="match status" value="1"/>
</dbReference>
<evidence type="ECO:0000313" key="5">
    <source>
        <dbReference type="Proteomes" id="UP001500630"/>
    </source>
</evidence>
<dbReference type="SUPFAM" id="SSF46785">
    <property type="entry name" value="Winged helix' DNA-binding domain"/>
    <property type="match status" value="1"/>
</dbReference>
<reference evidence="5" key="1">
    <citation type="journal article" date="2019" name="Int. J. Syst. Evol. Microbiol.">
        <title>The Global Catalogue of Microorganisms (GCM) 10K type strain sequencing project: providing services to taxonomists for standard genome sequencing and annotation.</title>
        <authorList>
            <consortium name="The Broad Institute Genomics Platform"/>
            <consortium name="The Broad Institute Genome Sequencing Center for Infectious Disease"/>
            <person name="Wu L."/>
            <person name="Ma J."/>
        </authorList>
    </citation>
    <scope>NUCLEOTIDE SEQUENCE [LARGE SCALE GENOMIC DNA]</scope>
    <source>
        <strain evidence="5">JCM 17326</strain>
    </source>
</reference>
<dbReference type="EMBL" id="BAABDQ010000007">
    <property type="protein sequence ID" value="GAA3555338.1"/>
    <property type="molecule type" value="Genomic_DNA"/>
</dbReference>
<dbReference type="Pfam" id="PF01047">
    <property type="entry name" value="MarR"/>
    <property type="match status" value="1"/>
</dbReference>
<sequence length="300" mass="33328">MTEARVSEVRAFNRFYTKVIGVLQAGMLDSPYSLTEVRVLFELAQTEQMATGELRTLLDLDAGYLSRILTRFETDGLIARERSASDARRQVVRLTPAGSETFGGLDERSAGEIERLLSGLSEEDQRRLVAGMAAIRGALGAAGEREPYVIRPPRPGDLGWVVHRHGALYSGEYGWGIAFEQLVARIVGGLDFSRDTGWIAEVGGERAGCVFCVRQDETTAKLRMLLVEPSARGLGLGRRLVEECLRHAQAEGYKRIVLWTRDSLVSARRIYQAAGFELDSEEKGMENGIEVTEQMWSRDL</sequence>
<name>A0ABP6WU73_9ACTN</name>
<dbReference type="PROSITE" id="PS50995">
    <property type="entry name" value="HTH_MARR_2"/>
    <property type="match status" value="1"/>
</dbReference>
<dbReference type="InterPro" id="IPR036388">
    <property type="entry name" value="WH-like_DNA-bd_sf"/>
</dbReference>
<dbReference type="PROSITE" id="PS51186">
    <property type="entry name" value="GNAT"/>
    <property type="match status" value="1"/>
</dbReference>
<evidence type="ECO:0000256" key="1">
    <source>
        <dbReference type="ARBA" id="ARBA00022679"/>
    </source>
</evidence>
<dbReference type="InterPro" id="IPR016181">
    <property type="entry name" value="Acyl_CoA_acyltransferase"/>
</dbReference>
<dbReference type="Pfam" id="PF00583">
    <property type="entry name" value="Acetyltransf_1"/>
    <property type="match status" value="1"/>
</dbReference>
<keyword evidence="5" id="KW-1185">Reference proteome</keyword>
<dbReference type="Gene3D" id="1.10.10.10">
    <property type="entry name" value="Winged helix-like DNA-binding domain superfamily/Winged helix DNA-binding domain"/>
    <property type="match status" value="1"/>
</dbReference>
<organism evidence="4 5">
    <name type="scientific">Nonomuraea rosea</name>
    <dbReference type="NCBI Taxonomy" id="638574"/>
    <lineage>
        <taxon>Bacteria</taxon>
        <taxon>Bacillati</taxon>
        <taxon>Actinomycetota</taxon>
        <taxon>Actinomycetes</taxon>
        <taxon>Streptosporangiales</taxon>
        <taxon>Streptosporangiaceae</taxon>
        <taxon>Nonomuraea</taxon>
    </lineage>
</organism>
<evidence type="ECO:0000259" key="2">
    <source>
        <dbReference type="PROSITE" id="PS50995"/>
    </source>
</evidence>
<accession>A0ABP6WU73</accession>
<dbReference type="SMART" id="SM00347">
    <property type="entry name" value="HTH_MARR"/>
    <property type="match status" value="1"/>
</dbReference>
<evidence type="ECO:0000259" key="3">
    <source>
        <dbReference type="PROSITE" id="PS51186"/>
    </source>
</evidence>
<gene>
    <name evidence="4" type="ORF">GCM10022419_039660</name>
</gene>
<dbReference type="PANTHER" id="PTHR13947">
    <property type="entry name" value="GNAT FAMILY N-ACETYLTRANSFERASE"/>
    <property type="match status" value="1"/>
</dbReference>
<evidence type="ECO:0000313" key="4">
    <source>
        <dbReference type="EMBL" id="GAA3555338.1"/>
    </source>
</evidence>
<comment type="caution">
    <text evidence="4">The sequence shown here is derived from an EMBL/GenBank/DDBJ whole genome shotgun (WGS) entry which is preliminary data.</text>
</comment>
<protein>
    <submittedName>
        <fullName evidence="4">Helix-turn-helix domain-containing GNAT family N-acetyltransferase</fullName>
    </submittedName>
</protein>
<dbReference type="Proteomes" id="UP001500630">
    <property type="component" value="Unassembled WGS sequence"/>
</dbReference>
<keyword evidence="1" id="KW-0808">Transferase</keyword>
<dbReference type="PANTHER" id="PTHR13947:SF37">
    <property type="entry name" value="LD18367P"/>
    <property type="match status" value="1"/>
</dbReference>
<feature type="domain" description="HTH marR-type" evidence="2">
    <location>
        <begin position="1"/>
        <end position="137"/>
    </location>
</feature>
<proteinExistence type="predicted"/>
<feature type="domain" description="N-acetyltransferase" evidence="3">
    <location>
        <begin position="148"/>
        <end position="300"/>
    </location>
</feature>
<dbReference type="InterPro" id="IPR050769">
    <property type="entry name" value="NAT_camello-type"/>
</dbReference>
<dbReference type="CDD" id="cd04301">
    <property type="entry name" value="NAT_SF"/>
    <property type="match status" value="1"/>
</dbReference>